<name>A0A402BKE3_9CHLR</name>
<dbReference type="GO" id="GO:0005524">
    <property type="term" value="F:ATP binding"/>
    <property type="evidence" value="ECO:0007669"/>
    <property type="project" value="UniProtKB-UniRule"/>
</dbReference>
<dbReference type="Pfam" id="PF13535">
    <property type="entry name" value="ATP-grasp_4"/>
    <property type="match status" value="1"/>
</dbReference>
<dbReference type="AlphaFoldDB" id="A0A402BKE3"/>
<dbReference type="RefSeq" id="WP_246039320.1">
    <property type="nucleotide sequence ID" value="NZ_BIFT01000002.1"/>
</dbReference>
<gene>
    <name evidence="6" type="ORF">KDA_72740</name>
</gene>
<organism evidence="6 7">
    <name type="scientific">Dictyobacter alpinus</name>
    <dbReference type="NCBI Taxonomy" id="2014873"/>
    <lineage>
        <taxon>Bacteria</taxon>
        <taxon>Bacillati</taxon>
        <taxon>Chloroflexota</taxon>
        <taxon>Ktedonobacteria</taxon>
        <taxon>Ktedonobacterales</taxon>
        <taxon>Dictyobacteraceae</taxon>
        <taxon>Dictyobacter</taxon>
    </lineage>
</organism>
<dbReference type="PROSITE" id="PS50975">
    <property type="entry name" value="ATP_GRASP"/>
    <property type="match status" value="1"/>
</dbReference>
<dbReference type="PANTHER" id="PTHR43585">
    <property type="entry name" value="FUMIPYRROLE BIOSYNTHESIS PROTEIN C"/>
    <property type="match status" value="1"/>
</dbReference>
<comment type="caution">
    <text evidence="6">The sequence shown here is derived from an EMBL/GenBank/DDBJ whole genome shotgun (WGS) entry which is preliminary data.</text>
</comment>
<evidence type="ECO:0000256" key="4">
    <source>
        <dbReference type="PROSITE-ProRule" id="PRU00409"/>
    </source>
</evidence>
<dbReference type="InterPro" id="IPR052032">
    <property type="entry name" value="ATP-dep_AA_Ligase"/>
</dbReference>
<reference evidence="7" key="1">
    <citation type="submission" date="2018-12" db="EMBL/GenBank/DDBJ databases">
        <title>Tengunoibacter tsumagoiensis gen. nov., sp. nov., Dictyobacter kobayashii sp. nov., D. alpinus sp. nov., and D. joshuensis sp. nov. and description of Dictyobacteraceae fam. nov. within the order Ktedonobacterales isolated from Tengu-no-mugimeshi.</title>
        <authorList>
            <person name="Wang C.M."/>
            <person name="Zheng Y."/>
            <person name="Sakai Y."/>
            <person name="Toyoda A."/>
            <person name="Minakuchi Y."/>
            <person name="Abe K."/>
            <person name="Yokota A."/>
            <person name="Yabe S."/>
        </authorList>
    </citation>
    <scope>NUCLEOTIDE SEQUENCE [LARGE SCALE GENOMIC DNA]</scope>
    <source>
        <strain evidence="7">Uno16</strain>
    </source>
</reference>
<protein>
    <submittedName>
        <fullName evidence="6">Phosphoribosylglycinamide synthetase</fullName>
    </submittedName>
</protein>
<evidence type="ECO:0000256" key="1">
    <source>
        <dbReference type="ARBA" id="ARBA00022598"/>
    </source>
</evidence>
<feature type="domain" description="ATP-grasp" evidence="5">
    <location>
        <begin position="104"/>
        <end position="304"/>
    </location>
</feature>
<evidence type="ECO:0000313" key="7">
    <source>
        <dbReference type="Proteomes" id="UP000287171"/>
    </source>
</evidence>
<keyword evidence="2 4" id="KW-0547">Nucleotide-binding</keyword>
<keyword evidence="3 4" id="KW-0067">ATP-binding</keyword>
<keyword evidence="1" id="KW-0436">Ligase</keyword>
<proteinExistence type="predicted"/>
<sequence length="410" mass="44139">MSPATYRASAFVQAARSLGLEAVVGLDLPEQLADYWHVPLGLDFAQVAASVEAIVAYAREQPFVAILSVDDSATELAAYANLALGLVNNSPQASEAARDKLMMRQLMSAGGAPCPIFRSFWLHDEPDWIATQISYPCVVKPRRLSGSRGVIRADNPAEFRVAFERLKRLLISEGASEHDTTILVEDFIPGVEVALEGLLTAGKLKVLTLFDKPDPLDGPFFEETIYVTPSRLPEQTQQAIAECVATASAALGLRTGPVHAELRVNEQGPWMLEIAGRSIGGLCSTILEFGSGMCLEELILRHAVGEKVEMLEREQQAAGVMMIPIPGAGILKGVHGIEAAEAVPLITGVEITAKLNNQLVPLPEGASYLGFIFARGGTPAEVEAAIRQAHQCLRFEIRREIPILNLKGAS</sequence>
<dbReference type="Proteomes" id="UP000287171">
    <property type="component" value="Unassembled WGS sequence"/>
</dbReference>
<dbReference type="InterPro" id="IPR040570">
    <property type="entry name" value="LAL_C2"/>
</dbReference>
<evidence type="ECO:0000256" key="3">
    <source>
        <dbReference type="ARBA" id="ARBA00022840"/>
    </source>
</evidence>
<evidence type="ECO:0000259" key="5">
    <source>
        <dbReference type="PROSITE" id="PS50975"/>
    </source>
</evidence>
<dbReference type="EMBL" id="BIFT01000002">
    <property type="protein sequence ID" value="GCE31790.1"/>
    <property type="molecule type" value="Genomic_DNA"/>
</dbReference>
<dbReference type="InterPro" id="IPR011761">
    <property type="entry name" value="ATP-grasp"/>
</dbReference>
<dbReference type="GO" id="GO:0016874">
    <property type="term" value="F:ligase activity"/>
    <property type="evidence" value="ECO:0007669"/>
    <property type="project" value="UniProtKB-KW"/>
</dbReference>
<dbReference type="Pfam" id="PF18603">
    <property type="entry name" value="LAL_C2"/>
    <property type="match status" value="1"/>
</dbReference>
<evidence type="ECO:0000256" key="2">
    <source>
        <dbReference type="ARBA" id="ARBA00022741"/>
    </source>
</evidence>
<accession>A0A402BKE3</accession>
<dbReference type="PANTHER" id="PTHR43585:SF2">
    <property type="entry name" value="ATP-GRASP ENZYME FSQD"/>
    <property type="match status" value="1"/>
</dbReference>
<keyword evidence="7" id="KW-1185">Reference proteome</keyword>
<dbReference type="SUPFAM" id="SSF56059">
    <property type="entry name" value="Glutathione synthetase ATP-binding domain-like"/>
    <property type="match status" value="1"/>
</dbReference>
<evidence type="ECO:0000313" key="6">
    <source>
        <dbReference type="EMBL" id="GCE31790.1"/>
    </source>
</evidence>
<dbReference type="GO" id="GO:0046872">
    <property type="term" value="F:metal ion binding"/>
    <property type="evidence" value="ECO:0007669"/>
    <property type="project" value="InterPro"/>
</dbReference>
<dbReference type="Gene3D" id="3.30.470.20">
    <property type="entry name" value="ATP-grasp fold, B domain"/>
    <property type="match status" value="1"/>
</dbReference>